<dbReference type="AlphaFoldDB" id="A0AA51X5Q5"/>
<keyword evidence="2" id="KW-0001">2Fe-2S</keyword>
<feature type="domain" description="2Fe-2S ferredoxin-type" evidence="7">
    <location>
        <begin position="2"/>
        <end position="105"/>
    </location>
</feature>
<dbReference type="Proteomes" id="UP001239782">
    <property type="component" value="Chromosome"/>
</dbReference>
<sequence length="106" mass="11512">MPLIKYVDHSGNEFEADVDVGKTVMEGAMDNMIDGILAECGGCCSCATCHVYVDEAFLPITGTAEGMEKEMLSAVNDPKPNSRLSCQIVVNDEMDGLRVEMPESQY</sequence>
<dbReference type="InterPro" id="IPR036010">
    <property type="entry name" value="2Fe-2S_ferredoxin-like_sf"/>
</dbReference>
<dbReference type="GO" id="GO:0009055">
    <property type="term" value="F:electron transfer activity"/>
    <property type="evidence" value="ECO:0007669"/>
    <property type="project" value="TreeGrafter"/>
</dbReference>
<comment type="similarity">
    <text evidence="1">Belongs to the adrenodoxin/putidaredoxin family.</text>
</comment>
<keyword evidence="5" id="KW-0411">Iron-sulfur</keyword>
<evidence type="ECO:0000256" key="3">
    <source>
        <dbReference type="ARBA" id="ARBA00022723"/>
    </source>
</evidence>
<organism evidence="8 9">
    <name type="scientific">Pleionea litopenaei</name>
    <dbReference type="NCBI Taxonomy" id="3070815"/>
    <lineage>
        <taxon>Bacteria</taxon>
        <taxon>Pseudomonadati</taxon>
        <taxon>Pseudomonadota</taxon>
        <taxon>Gammaproteobacteria</taxon>
        <taxon>Oceanospirillales</taxon>
        <taxon>Pleioneaceae</taxon>
        <taxon>Pleionea</taxon>
    </lineage>
</organism>
<dbReference type="PANTHER" id="PTHR23426:SF65">
    <property type="entry name" value="FERREDOXIN-2, MITOCHONDRIAL"/>
    <property type="match status" value="1"/>
</dbReference>
<evidence type="ECO:0000256" key="1">
    <source>
        <dbReference type="ARBA" id="ARBA00010914"/>
    </source>
</evidence>
<comment type="cofactor">
    <cofactor evidence="6">
        <name>[2Fe-2S] cluster</name>
        <dbReference type="ChEBI" id="CHEBI:190135"/>
    </cofactor>
</comment>
<accession>A0AA51X5Q5</accession>
<protein>
    <submittedName>
        <fullName evidence="8">2Fe-2S iron-sulfur cluster-binding protein</fullName>
    </submittedName>
</protein>
<keyword evidence="4" id="KW-0408">Iron</keyword>
<keyword evidence="3" id="KW-0479">Metal-binding</keyword>
<dbReference type="GO" id="GO:0046872">
    <property type="term" value="F:metal ion binding"/>
    <property type="evidence" value="ECO:0007669"/>
    <property type="project" value="UniProtKB-KW"/>
</dbReference>
<evidence type="ECO:0000256" key="5">
    <source>
        <dbReference type="ARBA" id="ARBA00023014"/>
    </source>
</evidence>
<dbReference type="GO" id="GO:0140647">
    <property type="term" value="P:P450-containing electron transport chain"/>
    <property type="evidence" value="ECO:0007669"/>
    <property type="project" value="InterPro"/>
</dbReference>
<dbReference type="Pfam" id="PF00111">
    <property type="entry name" value="Fer2"/>
    <property type="match status" value="1"/>
</dbReference>
<dbReference type="SUPFAM" id="SSF54292">
    <property type="entry name" value="2Fe-2S ferredoxin-like"/>
    <property type="match status" value="1"/>
</dbReference>
<evidence type="ECO:0000256" key="4">
    <source>
        <dbReference type="ARBA" id="ARBA00023004"/>
    </source>
</evidence>
<dbReference type="KEGG" id="plei:Q9312_13620"/>
<reference evidence="8 9" key="1">
    <citation type="submission" date="2023-08" db="EMBL/GenBank/DDBJ databases">
        <title>Pleionea litopenaei sp. nov., isolated from stomach of juvenile Litopenaeus vannamei.</title>
        <authorList>
            <person name="Rho A.M."/>
            <person name="Hwang C.Y."/>
        </authorList>
    </citation>
    <scope>NUCLEOTIDE SEQUENCE [LARGE SCALE GENOMIC DNA]</scope>
    <source>
        <strain evidence="8 9">HL-JVS1</strain>
    </source>
</reference>
<evidence type="ECO:0000256" key="2">
    <source>
        <dbReference type="ARBA" id="ARBA00022714"/>
    </source>
</evidence>
<dbReference type="GO" id="GO:0051537">
    <property type="term" value="F:2 iron, 2 sulfur cluster binding"/>
    <property type="evidence" value="ECO:0007669"/>
    <property type="project" value="UniProtKB-KW"/>
</dbReference>
<dbReference type="InterPro" id="IPR012675">
    <property type="entry name" value="Beta-grasp_dom_sf"/>
</dbReference>
<dbReference type="CDD" id="cd00207">
    <property type="entry name" value="fer2"/>
    <property type="match status" value="1"/>
</dbReference>
<dbReference type="InterPro" id="IPR001041">
    <property type="entry name" value="2Fe-2S_ferredoxin-type"/>
</dbReference>
<name>A0AA51X5Q5_9GAMM</name>
<evidence type="ECO:0000313" key="9">
    <source>
        <dbReference type="Proteomes" id="UP001239782"/>
    </source>
</evidence>
<dbReference type="Gene3D" id="3.10.20.30">
    <property type="match status" value="1"/>
</dbReference>
<evidence type="ECO:0000256" key="6">
    <source>
        <dbReference type="ARBA" id="ARBA00034078"/>
    </source>
</evidence>
<dbReference type="EMBL" id="CP133548">
    <property type="protein sequence ID" value="WMS86258.1"/>
    <property type="molecule type" value="Genomic_DNA"/>
</dbReference>
<proteinExistence type="inferred from homology"/>
<keyword evidence="9" id="KW-1185">Reference proteome</keyword>
<dbReference type="InterPro" id="IPR001055">
    <property type="entry name" value="Adrenodoxin-like"/>
</dbReference>
<evidence type="ECO:0000259" key="7">
    <source>
        <dbReference type="PROSITE" id="PS51085"/>
    </source>
</evidence>
<dbReference type="PANTHER" id="PTHR23426">
    <property type="entry name" value="FERREDOXIN/ADRENODOXIN"/>
    <property type="match status" value="1"/>
</dbReference>
<dbReference type="RefSeq" id="WP_309201410.1">
    <property type="nucleotide sequence ID" value="NZ_CP133548.1"/>
</dbReference>
<evidence type="ECO:0000313" key="8">
    <source>
        <dbReference type="EMBL" id="WMS86258.1"/>
    </source>
</evidence>
<dbReference type="PROSITE" id="PS51085">
    <property type="entry name" value="2FE2S_FER_2"/>
    <property type="match status" value="1"/>
</dbReference>
<gene>
    <name evidence="8" type="ORF">Q9312_13620</name>
</gene>